<name>A0A9C7GA21_9BACI</name>
<dbReference type="Gene3D" id="6.20.240.60">
    <property type="match status" value="1"/>
</dbReference>
<dbReference type="Proteomes" id="UP000789845">
    <property type="component" value="Unassembled WGS sequence"/>
</dbReference>
<evidence type="ECO:0000313" key="4">
    <source>
        <dbReference type="Proteomes" id="UP000789845"/>
    </source>
</evidence>
<dbReference type="Pfam" id="PF01476">
    <property type="entry name" value="LysM"/>
    <property type="match status" value="1"/>
</dbReference>
<evidence type="ECO:0000256" key="1">
    <source>
        <dbReference type="SAM" id="SignalP"/>
    </source>
</evidence>
<dbReference type="InterPro" id="IPR018392">
    <property type="entry name" value="LysM"/>
</dbReference>
<dbReference type="GO" id="GO:0016787">
    <property type="term" value="F:hydrolase activity"/>
    <property type="evidence" value="ECO:0007669"/>
    <property type="project" value="InterPro"/>
</dbReference>
<dbReference type="Gene3D" id="1.10.10.2520">
    <property type="entry name" value="Cell wall hydrolase SleB, domain 1"/>
    <property type="match status" value="1"/>
</dbReference>
<dbReference type="Gene3D" id="3.10.350.10">
    <property type="entry name" value="LysM domain"/>
    <property type="match status" value="1"/>
</dbReference>
<feature type="domain" description="LysM" evidence="2">
    <location>
        <begin position="33"/>
        <end position="73"/>
    </location>
</feature>
<feature type="signal peptide" evidence="1">
    <location>
        <begin position="1"/>
        <end position="25"/>
    </location>
</feature>
<protein>
    <recommendedName>
        <fullName evidence="2">LysM domain-containing protein</fullName>
    </recommendedName>
</protein>
<comment type="caution">
    <text evidence="3">The sequence shown here is derived from an EMBL/GenBank/DDBJ whole genome shotgun (WGS) entry which is preliminary data.</text>
</comment>
<dbReference type="RefSeq" id="WP_230496807.1">
    <property type="nucleotide sequence ID" value="NZ_CAKJTG010000011.1"/>
</dbReference>
<feature type="chain" id="PRO_5038446647" description="LysM domain-containing protein" evidence="1">
    <location>
        <begin position="26"/>
        <end position="193"/>
    </location>
</feature>
<dbReference type="Pfam" id="PF07486">
    <property type="entry name" value="Hydrolase_2"/>
    <property type="match status" value="1"/>
</dbReference>
<dbReference type="InterPro" id="IPR011105">
    <property type="entry name" value="Cell_wall_hydrolase_SleB"/>
</dbReference>
<dbReference type="InterPro" id="IPR042047">
    <property type="entry name" value="SleB_dom1"/>
</dbReference>
<dbReference type="CDD" id="cd00118">
    <property type="entry name" value="LysM"/>
    <property type="match status" value="1"/>
</dbReference>
<keyword evidence="4" id="KW-1185">Reference proteome</keyword>
<dbReference type="AlphaFoldDB" id="A0A9C7GA21"/>
<dbReference type="EMBL" id="CAKJTG010000011">
    <property type="protein sequence ID" value="CAG9608561.1"/>
    <property type="molecule type" value="Genomic_DNA"/>
</dbReference>
<sequence>MKKLSLLILISLLSFIGIQPNHTSAETKEDTQIYTVKEKDNPLKIAMQFAVSENELKKINKNRLEPGERIIIPETISNKELDLLARLVHAESNGEPFEGKVAVASVVLNRVDHHQFPNSIEKVIKEDGQFQPVDNGAIKEPAEKIDKKAVKTALALEDQGDGSLFFYNPEIAENHWQKTQTVTKKIGNHHFSK</sequence>
<gene>
    <name evidence="3" type="ORF">NEOCIP111885_02278</name>
</gene>
<organism evidence="3 4">
    <name type="scientific">Pseudoneobacillus rhizosphaerae</name>
    <dbReference type="NCBI Taxonomy" id="2880968"/>
    <lineage>
        <taxon>Bacteria</taxon>
        <taxon>Bacillati</taxon>
        <taxon>Bacillota</taxon>
        <taxon>Bacilli</taxon>
        <taxon>Bacillales</taxon>
        <taxon>Bacillaceae</taxon>
        <taxon>Pseudoneobacillus</taxon>
    </lineage>
</organism>
<proteinExistence type="predicted"/>
<dbReference type="InterPro" id="IPR036779">
    <property type="entry name" value="LysM_dom_sf"/>
</dbReference>
<accession>A0A9C7GA21</accession>
<evidence type="ECO:0000259" key="2">
    <source>
        <dbReference type="SMART" id="SM00257"/>
    </source>
</evidence>
<reference evidence="3" key="1">
    <citation type="submission" date="2021-10" db="EMBL/GenBank/DDBJ databases">
        <authorList>
            <person name="Criscuolo A."/>
        </authorList>
    </citation>
    <scope>NUCLEOTIDE SEQUENCE</scope>
    <source>
        <strain evidence="3">CIP111885</strain>
    </source>
</reference>
<dbReference type="SMART" id="SM00257">
    <property type="entry name" value="LysM"/>
    <property type="match status" value="1"/>
</dbReference>
<dbReference type="SUPFAM" id="SSF54106">
    <property type="entry name" value="LysM domain"/>
    <property type="match status" value="1"/>
</dbReference>
<keyword evidence="1" id="KW-0732">Signal</keyword>
<evidence type="ECO:0000313" key="3">
    <source>
        <dbReference type="EMBL" id="CAG9608561.1"/>
    </source>
</evidence>